<name>A0ABT1LYM3_9MYCO</name>
<keyword evidence="1" id="KW-1133">Transmembrane helix</keyword>
<dbReference type="Proteomes" id="UP001651690">
    <property type="component" value="Unassembled WGS sequence"/>
</dbReference>
<dbReference type="RefSeq" id="WP_255059178.1">
    <property type="nucleotide sequence ID" value="NZ_JANDBD010000003.1"/>
</dbReference>
<feature type="transmembrane region" description="Helical" evidence="1">
    <location>
        <begin position="6"/>
        <end position="26"/>
    </location>
</feature>
<organism evidence="3 4">
    <name type="scientific">Mycolicibacterium arenosum</name>
    <dbReference type="NCBI Taxonomy" id="2952157"/>
    <lineage>
        <taxon>Bacteria</taxon>
        <taxon>Bacillati</taxon>
        <taxon>Actinomycetota</taxon>
        <taxon>Actinomycetes</taxon>
        <taxon>Mycobacteriales</taxon>
        <taxon>Mycobacteriaceae</taxon>
        <taxon>Mycolicibacterium</taxon>
    </lineage>
</organism>
<dbReference type="EMBL" id="JANDBD010000003">
    <property type="protein sequence ID" value="MCP9271999.1"/>
    <property type="molecule type" value="Genomic_DNA"/>
</dbReference>
<evidence type="ECO:0000313" key="3">
    <source>
        <dbReference type="EMBL" id="MCP9271999.1"/>
    </source>
</evidence>
<comment type="caution">
    <text evidence="3">The sequence shown here is derived from an EMBL/GenBank/DDBJ whole genome shotgun (WGS) entry which is preliminary data.</text>
</comment>
<keyword evidence="1" id="KW-0812">Transmembrane</keyword>
<protein>
    <submittedName>
        <fullName evidence="3">Septum formation family protein</fullName>
    </submittedName>
</protein>
<evidence type="ECO:0000313" key="4">
    <source>
        <dbReference type="Proteomes" id="UP001651690"/>
    </source>
</evidence>
<evidence type="ECO:0000259" key="2">
    <source>
        <dbReference type="Pfam" id="PF13845"/>
    </source>
</evidence>
<proteinExistence type="predicted"/>
<dbReference type="InterPro" id="IPR026004">
    <property type="entry name" value="Septum_form"/>
</dbReference>
<gene>
    <name evidence="3" type="ORF">NM203_07355</name>
</gene>
<reference evidence="3 4" key="1">
    <citation type="submission" date="2022-06" db="EMBL/GenBank/DDBJ databases">
        <title>Mycolicibacterium sp. CAU 1645 isolated from seawater.</title>
        <authorList>
            <person name="Kim W."/>
        </authorList>
    </citation>
    <scope>NUCLEOTIDE SEQUENCE [LARGE SCALE GENOMIC DNA]</scope>
    <source>
        <strain evidence="3 4">CAU 1645</strain>
    </source>
</reference>
<sequence>MIIGLSVLGVLILLGIGVLIIGVFALKDNTIATNMKVGDCITDLPSDARVMTLPTTDCAQPHSGEVYAVIDMPDGDYPGQSKIDAYQNRCPDELLSIAPDAIDDDSIGIYVLYPTPETWKQDDRAITCIATFDPKRSGSLTE</sequence>
<dbReference type="Pfam" id="PF13845">
    <property type="entry name" value="Septum_form"/>
    <property type="match status" value="1"/>
</dbReference>
<accession>A0ABT1LYM3</accession>
<evidence type="ECO:0000256" key="1">
    <source>
        <dbReference type="SAM" id="Phobius"/>
    </source>
</evidence>
<keyword evidence="4" id="KW-1185">Reference proteome</keyword>
<feature type="domain" description="Septum formation-related" evidence="2">
    <location>
        <begin position="29"/>
        <end position="128"/>
    </location>
</feature>
<keyword evidence="1" id="KW-0472">Membrane</keyword>